<dbReference type="HAMAP" id="MF_02087">
    <property type="entry name" value="PLP_homeostasis"/>
    <property type="match status" value="1"/>
</dbReference>
<dbReference type="SUPFAM" id="SSF51419">
    <property type="entry name" value="PLP-binding barrel"/>
    <property type="match status" value="1"/>
</dbReference>
<comment type="function">
    <text evidence="2">Pyridoxal 5'-phosphate (PLP)-binding protein, which is involved in PLP homeostasis.</text>
</comment>
<dbReference type="NCBIfam" id="TIGR00044">
    <property type="entry name" value="YggS family pyridoxal phosphate-dependent enzyme"/>
    <property type="match status" value="1"/>
</dbReference>
<keyword evidence="1 2" id="KW-0663">Pyridoxal phosphate</keyword>
<dbReference type="EMBL" id="JAFLEQ010000003">
    <property type="protein sequence ID" value="MBN9643107.1"/>
    <property type="molecule type" value="Genomic_DNA"/>
</dbReference>
<dbReference type="GO" id="GO:0030170">
    <property type="term" value="F:pyridoxal phosphate binding"/>
    <property type="evidence" value="ECO:0007669"/>
    <property type="project" value="UniProtKB-UniRule"/>
</dbReference>
<dbReference type="PANTHER" id="PTHR10146:SF14">
    <property type="entry name" value="PYRIDOXAL PHOSPHATE HOMEOSTASIS PROTEIN"/>
    <property type="match status" value="1"/>
</dbReference>
<keyword evidence="7" id="KW-1185">Reference proteome</keyword>
<comment type="similarity">
    <text evidence="2 4">Belongs to the pyridoxal phosphate-binding protein YggS/PROSC family.</text>
</comment>
<dbReference type="PIRSF" id="PIRSF004848">
    <property type="entry name" value="YBL036c_PLPDEIII"/>
    <property type="match status" value="1"/>
</dbReference>
<comment type="caution">
    <text evidence="6">The sequence shown here is derived from an EMBL/GenBank/DDBJ whole genome shotgun (WGS) entry which is preliminary data.</text>
</comment>
<dbReference type="AlphaFoldDB" id="A0A939E056"/>
<evidence type="ECO:0000256" key="4">
    <source>
        <dbReference type="RuleBase" id="RU004514"/>
    </source>
</evidence>
<feature type="domain" description="Alanine racemase N-terminal" evidence="5">
    <location>
        <begin position="38"/>
        <end position="249"/>
    </location>
</feature>
<accession>A0A939E056</accession>
<proteinExistence type="inferred from homology"/>
<evidence type="ECO:0000313" key="6">
    <source>
        <dbReference type="EMBL" id="MBN9643107.1"/>
    </source>
</evidence>
<dbReference type="Gene3D" id="3.20.20.10">
    <property type="entry name" value="Alanine racemase"/>
    <property type="match status" value="1"/>
</dbReference>
<dbReference type="Proteomes" id="UP000664332">
    <property type="component" value="Unassembled WGS sequence"/>
</dbReference>
<evidence type="ECO:0000256" key="3">
    <source>
        <dbReference type="PIRSR" id="PIRSR004848-1"/>
    </source>
</evidence>
<feature type="modified residue" description="N6-(pyridoxal phosphate)lysine" evidence="2 3">
    <location>
        <position position="54"/>
    </location>
</feature>
<sequence length="251" mass="26608">MDQPHTPEAPEAPGTPERLRQLSANYNRVVSRLRAAETAAGRSPGEVELVPVTKFHHPEDVRMLLGLGATVVGENRVEEAATKHDLVPEIGIDIIGRIQTKKAHAAARVAHRVHSVDSEKIARALNRGVGLAIERGQRPADHPLQVLIQYSCDGDPHRGGVTADRLTDLAGVIDGELDSLVLAGVMCMPPLAAEPGTVIATARRLTDRLAATVGRRLILSAGMSGDMEQAVAAGSDLVRVGTAIMGTRPLN</sequence>
<dbReference type="InterPro" id="IPR029066">
    <property type="entry name" value="PLP-binding_barrel"/>
</dbReference>
<evidence type="ECO:0000256" key="1">
    <source>
        <dbReference type="ARBA" id="ARBA00022898"/>
    </source>
</evidence>
<dbReference type="PANTHER" id="PTHR10146">
    <property type="entry name" value="PROLINE SYNTHETASE CO-TRANSCRIBED BACTERIAL HOMOLOG PROTEIN"/>
    <property type="match status" value="1"/>
</dbReference>
<dbReference type="RefSeq" id="WP_207117516.1">
    <property type="nucleotide sequence ID" value="NZ_JAFLEQ010000003.1"/>
</dbReference>
<gene>
    <name evidence="6" type="ORF">JZY06_00455</name>
</gene>
<evidence type="ECO:0000313" key="7">
    <source>
        <dbReference type="Proteomes" id="UP000664332"/>
    </source>
</evidence>
<dbReference type="InterPro" id="IPR001608">
    <property type="entry name" value="Ala_racemase_N"/>
</dbReference>
<comment type="cofactor">
    <cofactor evidence="3">
        <name>pyridoxal 5'-phosphate</name>
        <dbReference type="ChEBI" id="CHEBI:597326"/>
    </cofactor>
</comment>
<evidence type="ECO:0000256" key="2">
    <source>
        <dbReference type="HAMAP-Rule" id="MF_02087"/>
    </source>
</evidence>
<dbReference type="InterPro" id="IPR011078">
    <property type="entry name" value="PyrdxlP_homeostasis"/>
</dbReference>
<reference evidence="6" key="1">
    <citation type="submission" date="2021-03" db="EMBL/GenBank/DDBJ databases">
        <authorList>
            <person name="Sun Q."/>
        </authorList>
    </citation>
    <scope>NUCLEOTIDE SEQUENCE</scope>
    <source>
        <strain evidence="6">CCM 8862</strain>
    </source>
</reference>
<name>A0A939E056_9CORY</name>
<evidence type="ECO:0000259" key="5">
    <source>
        <dbReference type="Pfam" id="PF01168"/>
    </source>
</evidence>
<organism evidence="6 7">
    <name type="scientific">Corynebacterium mendelii</name>
    <dbReference type="NCBI Taxonomy" id="2765362"/>
    <lineage>
        <taxon>Bacteria</taxon>
        <taxon>Bacillati</taxon>
        <taxon>Actinomycetota</taxon>
        <taxon>Actinomycetes</taxon>
        <taxon>Mycobacteriales</taxon>
        <taxon>Corynebacteriaceae</taxon>
        <taxon>Corynebacterium</taxon>
    </lineage>
</organism>
<dbReference type="Pfam" id="PF01168">
    <property type="entry name" value="Ala_racemase_N"/>
    <property type="match status" value="1"/>
</dbReference>
<protein>
    <recommendedName>
        <fullName evidence="2">Pyridoxal phosphate homeostasis protein</fullName>
        <shortName evidence="2">PLP homeostasis protein</shortName>
    </recommendedName>
</protein>